<protein>
    <submittedName>
        <fullName evidence="7">Type I phosphodiesterase / nucleotide pyrophosphatase</fullName>
    </submittedName>
</protein>
<dbReference type="GO" id="GO:0004035">
    <property type="term" value="F:alkaline phosphatase activity"/>
    <property type="evidence" value="ECO:0007669"/>
    <property type="project" value="InterPro"/>
</dbReference>
<dbReference type="PANTHER" id="PTHR10151:SF120">
    <property type="entry name" value="BIS(5'-ADENOSYL)-TRIPHOSPHATASE"/>
    <property type="match status" value="1"/>
</dbReference>
<dbReference type="EMBL" id="FNNJ01000014">
    <property type="protein sequence ID" value="SDY01958.1"/>
    <property type="molecule type" value="Genomic_DNA"/>
</dbReference>
<dbReference type="CDD" id="cd16016">
    <property type="entry name" value="AP-SPAP"/>
    <property type="match status" value="1"/>
</dbReference>
<dbReference type="Pfam" id="PF01663">
    <property type="entry name" value="Phosphodiest"/>
    <property type="match status" value="1"/>
</dbReference>
<dbReference type="PANTHER" id="PTHR10151">
    <property type="entry name" value="ECTONUCLEOTIDE PYROPHOSPHATASE/PHOSPHODIESTERASE"/>
    <property type="match status" value="1"/>
</dbReference>
<keyword evidence="8" id="KW-1185">Reference proteome</keyword>
<keyword evidence="2 4" id="KW-0479">Metal-binding</keyword>
<evidence type="ECO:0000256" key="3">
    <source>
        <dbReference type="ARBA" id="ARBA00022729"/>
    </source>
</evidence>
<accession>A0A1H3GH34</accession>
<evidence type="ECO:0000256" key="2">
    <source>
        <dbReference type="ARBA" id="ARBA00022723"/>
    </source>
</evidence>
<dbReference type="InterPro" id="IPR026263">
    <property type="entry name" value="Alkaline_phosphatase_prok"/>
</dbReference>
<proteinExistence type="predicted"/>
<dbReference type="NCBIfam" id="NF042991">
    <property type="entry name" value="alk_phos_PafA"/>
    <property type="match status" value="1"/>
</dbReference>
<dbReference type="InterPro" id="IPR002591">
    <property type="entry name" value="Phosphodiest/P_Trfase"/>
</dbReference>
<organism evidence="7 8">
    <name type="scientific">Lutibacter oricola</name>
    <dbReference type="NCBI Taxonomy" id="762486"/>
    <lineage>
        <taxon>Bacteria</taxon>
        <taxon>Pseudomonadati</taxon>
        <taxon>Bacteroidota</taxon>
        <taxon>Flavobacteriia</taxon>
        <taxon>Flavobacteriales</taxon>
        <taxon>Flavobacteriaceae</taxon>
        <taxon>Lutibacter</taxon>
    </lineage>
</organism>
<evidence type="ECO:0000256" key="1">
    <source>
        <dbReference type="ARBA" id="ARBA00022553"/>
    </source>
</evidence>
<evidence type="ECO:0000256" key="4">
    <source>
        <dbReference type="PIRNR" id="PIRNR031924"/>
    </source>
</evidence>
<dbReference type="RefSeq" id="WP_090126223.1">
    <property type="nucleotide sequence ID" value="NZ_FNNJ01000014.1"/>
</dbReference>
<keyword evidence="1 5" id="KW-0597">Phosphoprotein</keyword>
<dbReference type="OrthoDB" id="9766127at2"/>
<dbReference type="AlphaFoldDB" id="A0A1H3GH34"/>
<dbReference type="GO" id="GO:0046872">
    <property type="term" value="F:metal ion binding"/>
    <property type="evidence" value="ECO:0007669"/>
    <property type="project" value="UniProtKB-KW"/>
</dbReference>
<evidence type="ECO:0000313" key="7">
    <source>
        <dbReference type="EMBL" id="SDY01958.1"/>
    </source>
</evidence>
<feature type="binding site" evidence="6">
    <location>
        <position position="116"/>
    </location>
    <ligand>
        <name>substrate</name>
    </ligand>
</feature>
<gene>
    <name evidence="7" type="ORF">SAMN05444411_11417</name>
</gene>
<dbReference type="Gene3D" id="3.30.1360.150">
    <property type="match status" value="1"/>
</dbReference>
<evidence type="ECO:0000256" key="6">
    <source>
        <dbReference type="PIRSR" id="PIRSR031924-51"/>
    </source>
</evidence>
<feature type="binding site" evidence="6">
    <location>
        <begin position="176"/>
        <end position="178"/>
    </location>
    <ligand>
        <name>substrate</name>
    </ligand>
</feature>
<name>A0A1H3GH34_9FLAO</name>
<evidence type="ECO:0000313" key="8">
    <source>
        <dbReference type="Proteomes" id="UP000199595"/>
    </source>
</evidence>
<dbReference type="STRING" id="762486.SAMN05444411_11417"/>
<dbReference type="SUPFAM" id="SSF53649">
    <property type="entry name" value="Alkaline phosphatase-like"/>
    <property type="match status" value="1"/>
</dbReference>
<dbReference type="Proteomes" id="UP000199595">
    <property type="component" value="Unassembled WGS sequence"/>
</dbReference>
<dbReference type="Gene3D" id="3.40.720.10">
    <property type="entry name" value="Alkaline Phosphatase, subunit A"/>
    <property type="match status" value="1"/>
</dbReference>
<feature type="active site" description="Phosphothreonine intermediate" evidence="5">
    <location>
        <position position="95"/>
    </location>
</feature>
<dbReference type="InterPro" id="IPR017850">
    <property type="entry name" value="Alkaline_phosphatase_core_sf"/>
</dbReference>
<reference evidence="7 8" key="1">
    <citation type="submission" date="2016-10" db="EMBL/GenBank/DDBJ databases">
        <authorList>
            <person name="de Groot N.N."/>
        </authorList>
    </citation>
    <scope>NUCLEOTIDE SEQUENCE [LARGE SCALE GENOMIC DNA]</scope>
    <source>
        <strain evidence="7 8">DSM 24956</strain>
    </source>
</reference>
<evidence type="ECO:0000256" key="5">
    <source>
        <dbReference type="PIRSR" id="PIRSR031924-50"/>
    </source>
</evidence>
<dbReference type="PIRSF" id="PIRSF031924">
    <property type="entry name" value="Pi-irrepressible_AP"/>
    <property type="match status" value="1"/>
</dbReference>
<keyword evidence="3" id="KW-0732">Signal</keyword>
<sequence length="561" mass="63498">MKKYIILVLTCSLFIQCIAIKSKSSNTTIKTNSTKVVIKNKTTNPKLMIGIVVDQMRYDYLVKFHNKFGEGGFKRLMNGGYHFKNIHFNYIPTYTAVGHTSIYTGTTPVNHGIISNNWYDKYAKKDIYCVDDTNYQSVGAKNGGQKSPYRMVNTTITDQLKLAQNMKGKTIGVAIKDRSSILPAGHTANAAYWYEGKDEGKFITSSFYMKSLPKWVNDFNNSGKVNDYLNKTWNTYYNISTYTETLPDNNPYEMIFKGKNTPTFPYNYAELRNLNGNFSLINYSPYGNSITTDFAIAAIEGENLGKSEFTDFLAISYSSTDYIGHKFGVNAKETEDIYIRFDLELKRLLEYLDSNVGIDNYTLFLTADHAAVQVPSYLKDLKIPAGYFDGQDFKREVNSITQQFFGANELIENISNYQIFLNKKKINDLGLNQHTVSQKIVDEIINYKDVYKAVTAYTLQNTSYNNGILKTLQNGYNQKRSGDVLIIPFPSVVSYPKAGTTHGSGYSYDTHVPLIFYGKGIKKGESQEFHPIIDIAPTLARFLDIENPNGTTGKPILDIFK</sequence>